<protein>
    <recommendedName>
        <fullName evidence="6">THAP-type domain-containing protein</fullName>
    </recommendedName>
</protein>
<feature type="domain" description="THAP-type" evidence="6">
    <location>
        <begin position="1"/>
        <end position="83"/>
    </location>
</feature>
<evidence type="ECO:0000256" key="2">
    <source>
        <dbReference type="ARBA" id="ARBA00022771"/>
    </source>
</evidence>
<evidence type="ECO:0000256" key="3">
    <source>
        <dbReference type="ARBA" id="ARBA00022833"/>
    </source>
</evidence>
<comment type="caution">
    <text evidence="7">The sequence shown here is derived from an EMBL/GenBank/DDBJ whole genome shotgun (WGS) entry which is preliminary data.</text>
</comment>
<evidence type="ECO:0000313" key="7">
    <source>
        <dbReference type="EMBL" id="KAJ8980246.1"/>
    </source>
</evidence>
<keyword evidence="8" id="KW-1185">Reference proteome</keyword>
<dbReference type="PROSITE" id="PS50950">
    <property type="entry name" value="ZF_THAP"/>
    <property type="match status" value="1"/>
</dbReference>
<keyword evidence="3" id="KW-0862">Zinc</keyword>
<accession>A0ABQ9JQW0</accession>
<keyword evidence="2 5" id="KW-0863">Zinc-finger</keyword>
<dbReference type="Proteomes" id="UP001162164">
    <property type="component" value="Unassembled WGS sequence"/>
</dbReference>
<reference evidence="7" key="1">
    <citation type="journal article" date="2023" name="Insect Mol. Biol.">
        <title>Genome sequencing provides insights into the evolution of gene families encoding plant cell wall-degrading enzymes in longhorned beetles.</title>
        <authorList>
            <person name="Shin N.R."/>
            <person name="Okamura Y."/>
            <person name="Kirsch R."/>
            <person name="Pauchet Y."/>
        </authorList>
    </citation>
    <scope>NUCLEOTIDE SEQUENCE</scope>
    <source>
        <strain evidence="7">MMC_N1</strain>
    </source>
</reference>
<dbReference type="EMBL" id="JAPWTJ010000272">
    <property type="protein sequence ID" value="KAJ8980246.1"/>
    <property type="molecule type" value="Genomic_DNA"/>
</dbReference>
<keyword evidence="1" id="KW-0479">Metal-binding</keyword>
<keyword evidence="4 5" id="KW-0238">DNA-binding</keyword>
<dbReference type="Pfam" id="PF05485">
    <property type="entry name" value="THAP"/>
    <property type="match status" value="1"/>
</dbReference>
<evidence type="ECO:0000256" key="5">
    <source>
        <dbReference type="PROSITE-ProRule" id="PRU00309"/>
    </source>
</evidence>
<evidence type="ECO:0000256" key="1">
    <source>
        <dbReference type="ARBA" id="ARBA00022723"/>
    </source>
</evidence>
<name>A0ABQ9JQW0_9CUCU</name>
<evidence type="ECO:0000313" key="8">
    <source>
        <dbReference type="Proteomes" id="UP001162164"/>
    </source>
</evidence>
<evidence type="ECO:0000256" key="4">
    <source>
        <dbReference type="ARBA" id="ARBA00023125"/>
    </source>
</evidence>
<dbReference type="SUPFAM" id="SSF57716">
    <property type="entry name" value="Glucocorticoid receptor-like (DNA-binding domain)"/>
    <property type="match status" value="1"/>
</dbReference>
<organism evidence="7 8">
    <name type="scientific">Molorchus minor</name>
    <dbReference type="NCBI Taxonomy" id="1323400"/>
    <lineage>
        <taxon>Eukaryota</taxon>
        <taxon>Metazoa</taxon>
        <taxon>Ecdysozoa</taxon>
        <taxon>Arthropoda</taxon>
        <taxon>Hexapoda</taxon>
        <taxon>Insecta</taxon>
        <taxon>Pterygota</taxon>
        <taxon>Neoptera</taxon>
        <taxon>Endopterygota</taxon>
        <taxon>Coleoptera</taxon>
        <taxon>Polyphaga</taxon>
        <taxon>Cucujiformia</taxon>
        <taxon>Chrysomeloidea</taxon>
        <taxon>Cerambycidae</taxon>
        <taxon>Lamiinae</taxon>
        <taxon>Monochamini</taxon>
        <taxon>Molorchus</taxon>
    </lineage>
</organism>
<dbReference type="InterPro" id="IPR006612">
    <property type="entry name" value="THAP_Znf"/>
</dbReference>
<sequence>MGKSGCAIHNCQPNNTDARHRFPNPKKFPSLFLQWIKITNNIKLEGMEHVKILKNSRVCDKHFTTEDHSRNNRLKANAYPKLHIPLHHTPLSLPRPSSPHDISLSSESTSFCLSTTSGRGLLHNISNLKSCELTAMTKRMYQQAVYYKRIAGALNRKKLNLTEKLNFLEKNFEEEIIPKFN</sequence>
<dbReference type="SMART" id="SM00980">
    <property type="entry name" value="THAP"/>
    <property type="match status" value="1"/>
</dbReference>
<proteinExistence type="predicted"/>
<gene>
    <name evidence="7" type="ORF">NQ317_003755</name>
</gene>
<evidence type="ECO:0000259" key="6">
    <source>
        <dbReference type="PROSITE" id="PS50950"/>
    </source>
</evidence>